<evidence type="ECO:0000313" key="3">
    <source>
        <dbReference type="EMBL" id="MBK1643865.1"/>
    </source>
</evidence>
<keyword evidence="4" id="KW-1185">Reference proteome</keyword>
<feature type="region of interest" description="Disordered" evidence="1">
    <location>
        <begin position="1"/>
        <end position="32"/>
    </location>
</feature>
<protein>
    <recommendedName>
        <fullName evidence="2">Water stress and hypersensitive response domain-containing protein</fullName>
    </recommendedName>
</protein>
<dbReference type="InterPro" id="IPR004864">
    <property type="entry name" value="LEA_2"/>
</dbReference>
<dbReference type="AlphaFoldDB" id="A0A9X1B898"/>
<dbReference type="Proteomes" id="UP001138802">
    <property type="component" value="Unassembled WGS sequence"/>
</dbReference>
<name>A0A9X1B898_9GAMM</name>
<dbReference type="SMART" id="SM00769">
    <property type="entry name" value="WHy"/>
    <property type="match status" value="1"/>
</dbReference>
<gene>
    <name evidence="3" type="ORF">CKO25_04145</name>
</gene>
<proteinExistence type="predicted"/>
<dbReference type="GO" id="GO:0009269">
    <property type="term" value="P:response to desiccation"/>
    <property type="evidence" value="ECO:0007669"/>
    <property type="project" value="InterPro"/>
</dbReference>
<sequence>MTRSRPATPPVDRRISPSPNRPDRISSSCGRASPRTIRLLSQQAPTCTHPLEREPASSRLDHLKDKTMPLTRRALTLFVRHPGPPRSIGLSRPRSLTRCLLAVTLLTLLGCAGLTQPWLEPEVSLTSLRPRQITLEEQSFLIGLRIRNPNDRTLPIKAMTYALSLEGTQIAAGGGTLDRQIPAFGEEEVEVSVTGSASTLAALLPRLLLQAQPAQYRIAGTVTVAGVVPIPYHYSGEIDPDTLLRAASPLLRTR</sequence>
<evidence type="ECO:0000259" key="2">
    <source>
        <dbReference type="SMART" id="SM00769"/>
    </source>
</evidence>
<evidence type="ECO:0000256" key="1">
    <source>
        <dbReference type="SAM" id="MobiDB-lite"/>
    </source>
</evidence>
<organism evidence="3 4">
    <name type="scientific">Thiocapsa imhoffii</name>
    <dbReference type="NCBI Taxonomy" id="382777"/>
    <lineage>
        <taxon>Bacteria</taxon>
        <taxon>Pseudomonadati</taxon>
        <taxon>Pseudomonadota</taxon>
        <taxon>Gammaproteobacteria</taxon>
        <taxon>Chromatiales</taxon>
        <taxon>Chromatiaceae</taxon>
        <taxon>Thiocapsa</taxon>
    </lineage>
</organism>
<dbReference type="Gene3D" id="2.60.40.1820">
    <property type="match status" value="1"/>
</dbReference>
<accession>A0A9X1B898</accession>
<comment type="caution">
    <text evidence="3">The sequence shown here is derived from an EMBL/GenBank/DDBJ whole genome shotgun (WGS) entry which is preliminary data.</text>
</comment>
<reference evidence="3 4" key="1">
    <citation type="journal article" date="2020" name="Microorganisms">
        <title>Osmotic Adaptation and Compatible Solute Biosynthesis of Phototrophic Bacteria as Revealed from Genome Analyses.</title>
        <authorList>
            <person name="Imhoff J.F."/>
            <person name="Rahn T."/>
            <person name="Kunzel S."/>
            <person name="Keller A."/>
            <person name="Neulinger S.C."/>
        </authorList>
    </citation>
    <scope>NUCLEOTIDE SEQUENCE [LARGE SCALE GENOMIC DNA]</scope>
    <source>
        <strain evidence="3 4">DSM 21303</strain>
    </source>
</reference>
<dbReference type="InterPro" id="IPR013990">
    <property type="entry name" value="WHy-dom"/>
</dbReference>
<dbReference type="SUPFAM" id="SSF117070">
    <property type="entry name" value="LEA14-like"/>
    <property type="match status" value="1"/>
</dbReference>
<feature type="domain" description="Water stress and hypersensitive response" evidence="2">
    <location>
        <begin position="123"/>
        <end position="241"/>
    </location>
</feature>
<evidence type="ECO:0000313" key="4">
    <source>
        <dbReference type="Proteomes" id="UP001138802"/>
    </source>
</evidence>
<dbReference type="EMBL" id="NRSD01000003">
    <property type="protein sequence ID" value="MBK1643865.1"/>
    <property type="molecule type" value="Genomic_DNA"/>
</dbReference>
<dbReference type="Pfam" id="PF03168">
    <property type="entry name" value="LEA_2"/>
    <property type="match status" value="1"/>
</dbReference>